<proteinExistence type="predicted"/>
<evidence type="ECO:0000256" key="1">
    <source>
        <dbReference type="SAM" id="SignalP"/>
    </source>
</evidence>
<keyword evidence="3" id="KW-1185">Reference proteome</keyword>
<gene>
    <name evidence="2" type="ORF">QNM18_19420</name>
</gene>
<feature type="chain" id="PRO_5046744144" evidence="1">
    <location>
        <begin position="25"/>
        <end position="64"/>
    </location>
</feature>
<dbReference type="Proteomes" id="UP001231915">
    <property type="component" value="Unassembled WGS sequence"/>
</dbReference>
<name>A0ABT7EQE4_9GAMM</name>
<reference evidence="2 3" key="1">
    <citation type="submission" date="2023-05" db="EMBL/GenBank/DDBJ databases">
        <title>Pseudoalteromonas ardens sp. nov., Pseudoalteromonas obscura sp. nov., and Pseudoalteromonas umbrosa sp. nov., isolated from the coral Montipora capitata.</title>
        <authorList>
            <person name="Thomas E.M."/>
            <person name="Smith E.M."/>
            <person name="Papke E."/>
            <person name="Shlafstein M.D."/>
            <person name="Oline D.K."/>
            <person name="Videau P."/>
            <person name="Saw J.H."/>
            <person name="Strangman W.K."/>
            <person name="Ushijima B."/>
        </authorList>
    </citation>
    <scope>NUCLEOTIDE SEQUENCE [LARGE SCALE GENOMIC DNA]</scope>
    <source>
        <strain evidence="2 3">P94</strain>
    </source>
</reference>
<accession>A0ABT7EQE4</accession>
<comment type="caution">
    <text evidence="2">The sequence shown here is derived from an EMBL/GenBank/DDBJ whole genome shotgun (WGS) entry which is preliminary data.</text>
</comment>
<evidence type="ECO:0000313" key="2">
    <source>
        <dbReference type="EMBL" id="MDK2597228.1"/>
    </source>
</evidence>
<protein>
    <submittedName>
        <fullName evidence="2">Uncharacterized protein</fullName>
    </submittedName>
</protein>
<organism evidence="2 3">
    <name type="scientific">Pseudoalteromonas obscura</name>
    <dbReference type="NCBI Taxonomy" id="3048491"/>
    <lineage>
        <taxon>Bacteria</taxon>
        <taxon>Pseudomonadati</taxon>
        <taxon>Pseudomonadota</taxon>
        <taxon>Gammaproteobacteria</taxon>
        <taxon>Alteromonadales</taxon>
        <taxon>Pseudoalteromonadaceae</taxon>
        <taxon>Pseudoalteromonas</taxon>
    </lineage>
</organism>
<sequence>MHDNCKLSLLVVQTLLLISQAHSAQLFKAQDNKETGYSYAREPGEFVTNSTIYRDSPKKSIGAL</sequence>
<evidence type="ECO:0000313" key="3">
    <source>
        <dbReference type="Proteomes" id="UP001231915"/>
    </source>
</evidence>
<dbReference type="RefSeq" id="WP_284138184.1">
    <property type="nucleotide sequence ID" value="NZ_JASJUT010000010.1"/>
</dbReference>
<dbReference type="EMBL" id="JASJUT010000010">
    <property type="protein sequence ID" value="MDK2597228.1"/>
    <property type="molecule type" value="Genomic_DNA"/>
</dbReference>
<feature type="signal peptide" evidence="1">
    <location>
        <begin position="1"/>
        <end position="24"/>
    </location>
</feature>
<keyword evidence="1" id="KW-0732">Signal</keyword>